<evidence type="ECO:0000313" key="1">
    <source>
        <dbReference type="EMBL" id="LAA74461.1"/>
    </source>
</evidence>
<reference evidence="1" key="2">
    <citation type="submission" date="2017-11" db="EMBL/GenBank/DDBJ databases">
        <title>Coralsnake Venomics: Analyses of Venom Gland Transcriptomes and Proteomes of Six Brazilian Taxa.</title>
        <authorList>
            <person name="Aird S.D."/>
            <person name="Jorge da Silva N."/>
            <person name="Qiu L."/>
            <person name="Villar-Briones A."/>
            <person name="Aparecida-Saddi V."/>
            <person name="Campos-Telles M.P."/>
            <person name="Grau M."/>
            <person name="Mikheyev A.S."/>
        </authorList>
    </citation>
    <scope>NUCLEOTIDE SEQUENCE</scope>
    <source>
        <tissue evidence="1">Venom_gland</tissue>
    </source>
</reference>
<dbReference type="SUPFAM" id="SSF54980">
    <property type="entry name" value="EF-G C-terminal domain-like"/>
    <property type="match status" value="1"/>
</dbReference>
<dbReference type="Gene3D" id="3.30.70.240">
    <property type="match status" value="1"/>
</dbReference>
<organism evidence="1">
    <name type="scientific">Micrurus lemniscatus lemniscatus</name>
    <dbReference type="NCBI Taxonomy" id="129467"/>
    <lineage>
        <taxon>Eukaryota</taxon>
        <taxon>Metazoa</taxon>
        <taxon>Chordata</taxon>
        <taxon>Craniata</taxon>
        <taxon>Vertebrata</taxon>
        <taxon>Euteleostomi</taxon>
        <taxon>Lepidosauria</taxon>
        <taxon>Squamata</taxon>
        <taxon>Bifurcata</taxon>
        <taxon>Unidentata</taxon>
        <taxon>Episquamata</taxon>
        <taxon>Toxicofera</taxon>
        <taxon>Serpentes</taxon>
        <taxon>Colubroidea</taxon>
        <taxon>Elapidae</taxon>
        <taxon>Elapinae</taxon>
        <taxon>Micrurus</taxon>
    </lineage>
</organism>
<dbReference type="EMBL" id="IACK01042205">
    <property type="protein sequence ID" value="LAA74459.1"/>
    <property type="molecule type" value="Transcribed_RNA"/>
</dbReference>
<name>A0A2D4HR51_MICLE</name>
<proteinExistence type="predicted"/>
<dbReference type="AlphaFoldDB" id="A0A2D4HR51"/>
<sequence length="103" mass="11611">MKIFAHLNKFKLEIADKIHCIVLNCSFSSNKKRISIECKIYFSVFEIASSYNLVIHLSSPQGYSTVLRSLTSGTATFTLELTNYHPMSLHEQNALLNKKTGLA</sequence>
<dbReference type="EMBL" id="IACK01042206">
    <property type="protein sequence ID" value="LAA74461.1"/>
    <property type="molecule type" value="Transcribed_RNA"/>
</dbReference>
<protein>
    <recommendedName>
        <fullName evidence="2">Elongation factor EFG domain-containing protein</fullName>
    </recommendedName>
</protein>
<evidence type="ECO:0008006" key="2">
    <source>
        <dbReference type="Google" id="ProtNLM"/>
    </source>
</evidence>
<reference evidence="1" key="1">
    <citation type="submission" date="2017-07" db="EMBL/GenBank/DDBJ databases">
        <authorList>
            <person name="Mikheyev A."/>
            <person name="Grau M."/>
        </authorList>
    </citation>
    <scope>NUCLEOTIDE SEQUENCE</scope>
    <source>
        <tissue evidence="1">Venom_gland</tissue>
    </source>
</reference>
<dbReference type="InterPro" id="IPR035647">
    <property type="entry name" value="EFG_III/V"/>
</dbReference>
<accession>A0A2D4HR51</accession>